<evidence type="ECO:0000256" key="4">
    <source>
        <dbReference type="ARBA" id="ARBA00022519"/>
    </source>
</evidence>
<comment type="caution">
    <text evidence="11">The sequence shown here is derived from an EMBL/GenBank/DDBJ whole genome shotgun (WGS) entry which is preliminary data.</text>
</comment>
<dbReference type="EMBL" id="JAUSVS010000006">
    <property type="protein sequence ID" value="MDQ0465402.1"/>
    <property type="molecule type" value="Genomic_DNA"/>
</dbReference>
<keyword evidence="8 9" id="KW-0472">Membrane</keyword>
<feature type="transmembrane region" description="Helical" evidence="9">
    <location>
        <begin position="480"/>
        <end position="500"/>
    </location>
</feature>
<organism evidence="11 12">
    <name type="scientific">Caulobacter ginsengisoli</name>
    <dbReference type="NCBI Taxonomy" id="400775"/>
    <lineage>
        <taxon>Bacteria</taxon>
        <taxon>Pseudomonadati</taxon>
        <taxon>Pseudomonadota</taxon>
        <taxon>Alphaproteobacteria</taxon>
        <taxon>Caulobacterales</taxon>
        <taxon>Caulobacteraceae</taxon>
        <taxon>Caulobacter</taxon>
    </lineage>
</organism>
<keyword evidence="4" id="KW-0997">Cell inner membrane</keyword>
<comment type="similarity">
    <text evidence="2">Belongs to the protein kinase superfamily. ADCK protein kinase family.</text>
</comment>
<evidence type="ECO:0000256" key="9">
    <source>
        <dbReference type="SAM" id="Phobius"/>
    </source>
</evidence>
<evidence type="ECO:0000256" key="5">
    <source>
        <dbReference type="ARBA" id="ARBA00022688"/>
    </source>
</evidence>
<keyword evidence="11" id="KW-0830">Ubiquinone</keyword>
<gene>
    <name evidence="11" type="ORF">QO010_003189</name>
</gene>
<evidence type="ECO:0000256" key="1">
    <source>
        <dbReference type="ARBA" id="ARBA00005020"/>
    </source>
</evidence>
<dbReference type="InterPro" id="IPR011009">
    <property type="entry name" value="Kinase-like_dom_sf"/>
</dbReference>
<protein>
    <submittedName>
        <fullName evidence="11">Ubiquinone biosynthesis protein</fullName>
    </submittedName>
</protein>
<accession>A0ABU0ITR7</accession>
<dbReference type="NCBIfam" id="TIGR01982">
    <property type="entry name" value="UbiB"/>
    <property type="match status" value="1"/>
</dbReference>
<keyword evidence="5" id="KW-0831">Ubiquinone biosynthesis</keyword>
<dbReference type="InterPro" id="IPR050154">
    <property type="entry name" value="UbiB_kinase"/>
</dbReference>
<sequence>MASLPAFGRLVAAGWTLVRADALIPREIDPVLPAGVRAVAGFLRLFAGRAAREGRPGERLGRCLEHMGPVAIKLGQFLATRSDIFGIQFSDDLGRLRDRLDPFPTDVARAEVEQALGRPLAGFLNEFGDPIAAASLAQAHRAVLADGRIVAVKVLRPGIEQRVAKDSATLRLAAGLLLGFAPALKRLEPKLFTETVIRSLELELDLRFEAAGAAEMAEVMGRDAFMTCPKVVWDGVARRVLTLEWADGVPLSSPASLTLPGLDHRLLADNLIRAFLAQALDHGVFHADLHEGNLFIDAPAKLVAVDFGILGRLGKAERRYLAEILYGFLRKDYARVAAVHFEAGYVPPHHDVDAFAQSLRAVGEPVFGRAASAVSMGRLLAQLFDITALFDMHLRPELVLLQKTMVTVEGVARRIDPSHDLWAAADPIVRRWIARELGPAAKARDFADEGLRAVRALARLAEEHGAPIVIAPPPRPPSRLAWFAVGAAVAGAAFLLARWWPL</sequence>
<evidence type="ECO:0000259" key="10">
    <source>
        <dbReference type="Pfam" id="PF03109"/>
    </source>
</evidence>
<dbReference type="Pfam" id="PF03109">
    <property type="entry name" value="ABC1"/>
    <property type="match status" value="1"/>
</dbReference>
<evidence type="ECO:0000313" key="12">
    <source>
        <dbReference type="Proteomes" id="UP001228905"/>
    </source>
</evidence>
<evidence type="ECO:0000256" key="8">
    <source>
        <dbReference type="ARBA" id="ARBA00023136"/>
    </source>
</evidence>
<evidence type="ECO:0000256" key="2">
    <source>
        <dbReference type="ARBA" id="ARBA00009670"/>
    </source>
</evidence>
<dbReference type="RefSeq" id="WP_307350685.1">
    <property type="nucleotide sequence ID" value="NZ_JAUSVS010000006.1"/>
</dbReference>
<dbReference type="InterPro" id="IPR004147">
    <property type="entry name" value="ABC1_dom"/>
</dbReference>
<evidence type="ECO:0000256" key="6">
    <source>
        <dbReference type="ARBA" id="ARBA00022692"/>
    </source>
</evidence>
<dbReference type="InterPro" id="IPR010232">
    <property type="entry name" value="UbiB"/>
</dbReference>
<name>A0ABU0ITR7_9CAUL</name>
<dbReference type="PANTHER" id="PTHR10566">
    <property type="entry name" value="CHAPERONE-ACTIVITY OF BC1 COMPLEX CABC1 -RELATED"/>
    <property type="match status" value="1"/>
</dbReference>
<evidence type="ECO:0000256" key="7">
    <source>
        <dbReference type="ARBA" id="ARBA00022989"/>
    </source>
</evidence>
<comment type="pathway">
    <text evidence="1">Cofactor biosynthesis; ubiquinone biosynthesis [regulation].</text>
</comment>
<dbReference type="Proteomes" id="UP001228905">
    <property type="component" value="Unassembled WGS sequence"/>
</dbReference>
<keyword evidence="7 9" id="KW-1133">Transmembrane helix</keyword>
<feature type="domain" description="ABC1 atypical kinase-like" evidence="10">
    <location>
        <begin position="95"/>
        <end position="339"/>
    </location>
</feature>
<keyword evidence="12" id="KW-1185">Reference proteome</keyword>
<evidence type="ECO:0000256" key="3">
    <source>
        <dbReference type="ARBA" id="ARBA00022475"/>
    </source>
</evidence>
<proteinExistence type="inferred from homology"/>
<reference evidence="11 12" key="1">
    <citation type="submission" date="2023-07" db="EMBL/GenBank/DDBJ databases">
        <title>Genomic Encyclopedia of Type Strains, Phase IV (KMG-IV): sequencing the most valuable type-strain genomes for metagenomic binning, comparative biology and taxonomic classification.</title>
        <authorList>
            <person name="Goeker M."/>
        </authorList>
    </citation>
    <scope>NUCLEOTIDE SEQUENCE [LARGE SCALE GENOMIC DNA]</scope>
    <source>
        <strain evidence="11 12">DSM 18695</strain>
    </source>
</reference>
<keyword evidence="3" id="KW-1003">Cell membrane</keyword>
<dbReference type="SUPFAM" id="SSF56112">
    <property type="entry name" value="Protein kinase-like (PK-like)"/>
    <property type="match status" value="1"/>
</dbReference>
<keyword evidence="6 9" id="KW-0812">Transmembrane</keyword>
<dbReference type="PANTHER" id="PTHR10566:SF113">
    <property type="entry name" value="PROTEIN ACTIVITY OF BC1 COMPLEX KINASE 7, CHLOROPLASTIC"/>
    <property type="match status" value="1"/>
</dbReference>
<evidence type="ECO:0000313" key="11">
    <source>
        <dbReference type="EMBL" id="MDQ0465402.1"/>
    </source>
</evidence>